<feature type="transmembrane region" description="Helical" evidence="1">
    <location>
        <begin position="20"/>
        <end position="37"/>
    </location>
</feature>
<organism evidence="2 3">
    <name type="scientific">Carex littledalei</name>
    <dbReference type="NCBI Taxonomy" id="544730"/>
    <lineage>
        <taxon>Eukaryota</taxon>
        <taxon>Viridiplantae</taxon>
        <taxon>Streptophyta</taxon>
        <taxon>Embryophyta</taxon>
        <taxon>Tracheophyta</taxon>
        <taxon>Spermatophyta</taxon>
        <taxon>Magnoliopsida</taxon>
        <taxon>Liliopsida</taxon>
        <taxon>Poales</taxon>
        <taxon>Cyperaceae</taxon>
        <taxon>Cyperoideae</taxon>
        <taxon>Cariceae</taxon>
        <taxon>Carex</taxon>
        <taxon>Carex subgen. Euthyceras</taxon>
    </lineage>
</organism>
<comment type="caution">
    <text evidence="2">The sequence shown here is derived from an EMBL/GenBank/DDBJ whole genome shotgun (WGS) entry which is preliminary data.</text>
</comment>
<protein>
    <submittedName>
        <fullName evidence="2">Uncharacterized protein</fullName>
    </submittedName>
</protein>
<dbReference type="OrthoDB" id="1928179at2759"/>
<accession>A0A833VAJ0</accession>
<name>A0A833VAJ0_9POAL</name>
<keyword evidence="1" id="KW-0472">Membrane</keyword>
<dbReference type="PANTHER" id="PTHR33700">
    <property type="entry name" value="MYB-LIKE PROTEIN X"/>
    <property type="match status" value="1"/>
</dbReference>
<proteinExistence type="predicted"/>
<keyword evidence="3" id="KW-1185">Reference proteome</keyword>
<dbReference type="Proteomes" id="UP000623129">
    <property type="component" value="Unassembled WGS sequence"/>
</dbReference>
<keyword evidence="1" id="KW-1133">Transmembrane helix</keyword>
<dbReference type="AlphaFoldDB" id="A0A833VAJ0"/>
<dbReference type="EMBL" id="SWLB01000013">
    <property type="protein sequence ID" value="KAF3330987.1"/>
    <property type="molecule type" value="Genomic_DNA"/>
</dbReference>
<sequence length="196" mass="22631">MLRHSSSGNNRYRGMIPKDALHISLILAFTIWILYHLTYTYDTNAIVDGYMQVIARQQYKMVQESRDIERKIVDTMHEDRDDSEEGEIEKRIKENEARERSFKDDDASSAVLHDNQITGIKEELPSEIATEFDIILGNGTINQTDVQKNISHLGSFSEKSDEIEDVDKNENVLLVNLNETYVHGEEATDKQNRIKK</sequence>
<gene>
    <name evidence="2" type="ORF">FCM35_KLT04341</name>
</gene>
<evidence type="ECO:0000313" key="3">
    <source>
        <dbReference type="Proteomes" id="UP000623129"/>
    </source>
</evidence>
<evidence type="ECO:0000256" key="1">
    <source>
        <dbReference type="SAM" id="Phobius"/>
    </source>
</evidence>
<dbReference type="PANTHER" id="PTHR33700:SF4">
    <property type="entry name" value="MYB-LIKE PROTEIN X"/>
    <property type="match status" value="1"/>
</dbReference>
<evidence type="ECO:0000313" key="2">
    <source>
        <dbReference type="EMBL" id="KAF3330987.1"/>
    </source>
</evidence>
<keyword evidence="1" id="KW-0812">Transmembrane</keyword>
<reference evidence="2" key="1">
    <citation type="submission" date="2020-01" db="EMBL/GenBank/DDBJ databases">
        <title>Genome sequence of Kobresia littledalei, the first chromosome-level genome in the family Cyperaceae.</title>
        <authorList>
            <person name="Qu G."/>
        </authorList>
    </citation>
    <scope>NUCLEOTIDE SEQUENCE</scope>
    <source>
        <strain evidence="2">C.B.Clarke</strain>
        <tissue evidence="2">Leaf</tissue>
    </source>
</reference>